<dbReference type="InterPro" id="IPR011009">
    <property type="entry name" value="Kinase-like_dom_sf"/>
</dbReference>
<evidence type="ECO:0000313" key="4">
    <source>
        <dbReference type="Proteomes" id="UP001470230"/>
    </source>
</evidence>
<feature type="region of interest" description="Disordered" evidence="1">
    <location>
        <begin position="412"/>
        <end position="473"/>
    </location>
</feature>
<feature type="domain" description="Protein kinase" evidence="2">
    <location>
        <begin position="14"/>
        <end position="286"/>
    </location>
</feature>
<keyword evidence="4" id="KW-1185">Reference proteome</keyword>
<dbReference type="EMBL" id="JAPFFF010000013">
    <property type="protein sequence ID" value="KAK8871421.1"/>
    <property type="molecule type" value="Genomic_DNA"/>
</dbReference>
<dbReference type="Gene3D" id="1.10.510.10">
    <property type="entry name" value="Transferase(Phosphotransferase) domain 1"/>
    <property type="match status" value="1"/>
</dbReference>
<dbReference type="PANTHER" id="PTHR44329:SF214">
    <property type="entry name" value="PROTEIN KINASE DOMAIN-CONTAINING PROTEIN"/>
    <property type="match status" value="1"/>
</dbReference>
<dbReference type="Pfam" id="PF00069">
    <property type="entry name" value="Pkinase"/>
    <property type="match status" value="1"/>
</dbReference>
<comment type="caution">
    <text evidence="3">The sequence shown here is derived from an EMBL/GenBank/DDBJ whole genome shotgun (WGS) entry which is preliminary data.</text>
</comment>
<feature type="compositionally biased region" description="Basic and acidic residues" evidence="1">
    <location>
        <begin position="412"/>
        <end position="446"/>
    </location>
</feature>
<dbReference type="PANTHER" id="PTHR44329">
    <property type="entry name" value="SERINE/THREONINE-PROTEIN KINASE TNNI3K-RELATED"/>
    <property type="match status" value="1"/>
</dbReference>
<dbReference type="Proteomes" id="UP001470230">
    <property type="component" value="Unassembled WGS sequence"/>
</dbReference>
<dbReference type="SMART" id="SM00220">
    <property type="entry name" value="S_TKc"/>
    <property type="match status" value="1"/>
</dbReference>
<accession>A0ABR2J1I6</accession>
<evidence type="ECO:0000313" key="3">
    <source>
        <dbReference type="EMBL" id="KAK8871421.1"/>
    </source>
</evidence>
<evidence type="ECO:0000256" key="1">
    <source>
        <dbReference type="SAM" id="MobiDB-lite"/>
    </source>
</evidence>
<dbReference type="InterPro" id="IPR051681">
    <property type="entry name" value="Ser/Thr_Kinases-Pseudokinases"/>
</dbReference>
<name>A0ABR2J1I6_9EUKA</name>
<reference evidence="3 4" key="1">
    <citation type="submission" date="2024-04" db="EMBL/GenBank/DDBJ databases">
        <title>Tritrichomonas musculus Genome.</title>
        <authorList>
            <person name="Alves-Ferreira E."/>
            <person name="Grigg M."/>
            <person name="Lorenzi H."/>
            <person name="Galac M."/>
        </authorList>
    </citation>
    <scope>NUCLEOTIDE SEQUENCE [LARGE SCALE GENOMIC DNA]</scope>
    <source>
        <strain evidence="3 4">EAF2021</strain>
    </source>
</reference>
<dbReference type="Gene3D" id="3.30.200.20">
    <property type="entry name" value="Phosphorylase Kinase, domain 1"/>
    <property type="match status" value="1"/>
</dbReference>
<proteinExistence type="predicted"/>
<dbReference type="SUPFAM" id="SSF56112">
    <property type="entry name" value="Protein kinase-like (PK-like)"/>
    <property type="match status" value="1"/>
</dbReference>
<dbReference type="PROSITE" id="PS50011">
    <property type="entry name" value="PROTEIN_KINASE_DOM"/>
    <property type="match status" value="1"/>
</dbReference>
<dbReference type="PROSITE" id="PS00108">
    <property type="entry name" value="PROTEIN_KINASE_ST"/>
    <property type="match status" value="1"/>
</dbReference>
<sequence length="473" mass="55152">MDSEEIFIDTDKLTFAEDEIDSGNYGHVFTVKDKKTGQTYAAKELEATSYLTPKSQQSLIREVVILKKIHHPAIIEFKGFSFISFQDQSQWQPTIFTGFVENKTLYTIMNEANRGLSPPEWTLTKQYITLLGIASAMKYLHFNKILHRDLKPGNILLDKNFYPKLCDFGFSRRFKETMLKSQVGTQTYMAPEILLGNPYGPPVDVYSFGIMACEIMSKSQAYPGIEVMDMKIMKKIANGTLRPTIPSTINSNMKNLIEKCWDSEPNNRPTFEEIFSELSQKVDTYIENVDKKEIDSYINLLNEHQKKNGQQIDHLRIQNINQQKNDSEKVQLLEKKLCDEQKRYGQEIENLKIQNENLIEKYEKEKKQLQESITSLKNQINLLKSENRNSFKLYEREKQHLHESIGSLKEKLSEEQKEYDHEVQHLKERSNGNIKKVDNEQRKDSQAELENVDQLEIPVSTDENENNKIHLKY</sequence>
<dbReference type="InterPro" id="IPR008271">
    <property type="entry name" value="Ser/Thr_kinase_AS"/>
</dbReference>
<evidence type="ECO:0000259" key="2">
    <source>
        <dbReference type="PROSITE" id="PS50011"/>
    </source>
</evidence>
<gene>
    <name evidence="3" type="ORF">M9Y10_007149</name>
</gene>
<dbReference type="InterPro" id="IPR000719">
    <property type="entry name" value="Prot_kinase_dom"/>
</dbReference>
<protein>
    <recommendedName>
        <fullName evidence="2">Protein kinase domain-containing protein</fullName>
    </recommendedName>
</protein>
<organism evidence="3 4">
    <name type="scientific">Tritrichomonas musculus</name>
    <dbReference type="NCBI Taxonomy" id="1915356"/>
    <lineage>
        <taxon>Eukaryota</taxon>
        <taxon>Metamonada</taxon>
        <taxon>Parabasalia</taxon>
        <taxon>Tritrichomonadida</taxon>
        <taxon>Tritrichomonadidae</taxon>
        <taxon>Tritrichomonas</taxon>
    </lineage>
</organism>